<comment type="caution">
    <text evidence="3">The sequence shown here is derived from an EMBL/GenBank/DDBJ whole genome shotgun (WGS) entry which is preliminary data.</text>
</comment>
<sequence length="223" mass="24673">MSNRRVRFSDEQTILTLTPSPTHSNSTLPGSPGPTSPPNPFSPLAGSPLQTDLSLLPMDEIHSVLRLRSRPRFSFDVSKDPAKTPSLSEELTQELRAEPATVPPLPYVTLVSRCLPWAIEVQSSSNAQDAFVSVADVIGGLHCALRIRVTKAEFDLQQHQDEITAAFEERCHRVAKEEGEAAAELERTKGLMRIDFLRGRSKFMGLSVARQGYNMLKFSTVML</sequence>
<feature type="domain" description="DUF6699" evidence="2">
    <location>
        <begin position="74"/>
        <end position="210"/>
    </location>
</feature>
<keyword evidence="4" id="KW-1185">Reference proteome</keyword>
<dbReference type="Proteomes" id="UP001437256">
    <property type="component" value="Unassembled WGS sequence"/>
</dbReference>
<dbReference type="Pfam" id="PF20415">
    <property type="entry name" value="DUF6699"/>
    <property type="match status" value="1"/>
</dbReference>
<proteinExistence type="predicted"/>
<name>A0ABR3A171_9AGAR</name>
<dbReference type="EMBL" id="JBBXMP010000037">
    <property type="protein sequence ID" value="KAL0066312.1"/>
    <property type="molecule type" value="Genomic_DNA"/>
</dbReference>
<feature type="compositionally biased region" description="Pro residues" evidence="1">
    <location>
        <begin position="31"/>
        <end position="41"/>
    </location>
</feature>
<gene>
    <name evidence="3" type="ORF">AAF712_006743</name>
</gene>
<feature type="compositionally biased region" description="Polar residues" evidence="1">
    <location>
        <begin position="11"/>
        <end position="23"/>
    </location>
</feature>
<evidence type="ECO:0000256" key="1">
    <source>
        <dbReference type="SAM" id="MobiDB-lite"/>
    </source>
</evidence>
<evidence type="ECO:0000313" key="4">
    <source>
        <dbReference type="Proteomes" id="UP001437256"/>
    </source>
</evidence>
<evidence type="ECO:0000313" key="3">
    <source>
        <dbReference type="EMBL" id="KAL0066312.1"/>
    </source>
</evidence>
<organism evidence="3 4">
    <name type="scientific">Marasmius tenuissimus</name>
    <dbReference type="NCBI Taxonomy" id="585030"/>
    <lineage>
        <taxon>Eukaryota</taxon>
        <taxon>Fungi</taxon>
        <taxon>Dikarya</taxon>
        <taxon>Basidiomycota</taxon>
        <taxon>Agaricomycotina</taxon>
        <taxon>Agaricomycetes</taxon>
        <taxon>Agaricomycetidae</taxon>
        <taxon>Agaricales</taxon>
        <taxon>Marasmiineae</taxon>
        <taxon>Marasmiaceae</taxon>
        <taxon>Marasmius</taxon>
    </lineage>
</organism>
<accession>A0ABR3A171</accession>
<feature type="region of interest" description="Disordered" evidence="1">
    <location>
        <begin position="1"/>
        <end position="49"/>
    </location>
</feature>
<dbReference type="InterPro" id="IPR046522">
    <property type="entry name" value="DUF6699"/>
</dbReference>
<protein>
    <recommendedName>
        <fullName evidence="2">DUF6699 domain-containing protein</fullName>
    </recommendedName>
</protein>
<reference evidence="3 4" key="1">
    <citation type="submission" date="2024-05" db="EMBL/GenBank/DDBJ databases">
        <title>A draft genome resource for the thread blight pathogen Marasmius tenuissimus strain MS-2.</title>
        <authorList>
            <person name="Yulfo-Soto G.E."/>
            <person name="Baruah I.K."/>
            <person name="Amoako-Attah I."/>
            <person name="Bukari Y."/>
            <person name="Meinhardt L.W."/>
            <person name="Bailey B.A."/>
            <person name="Cohen S.P."/>
        </authorList>
    </citation>
    <scope>NUCLEOTIDE SEQUENCE [LARGE SCALE GENOMIC DNA]</scope>
    <source>
        <strain evidence="3 4">MS-2</strain>
    </source>
</reference>
<evidence type="ECO:0000259" key="2">
    <source>
        <dbReference type="Pfam" id="PF20415"/>
    </source>
</evidence>